<dbReference type="Pfam" id="PF00561">
    <property type="entry name" value="Abhydrolase_1"/>
    <property type="match status" value="1"/>
</dbReference>
<dbReference type="EMBL" id="JBAWSY010000030">
    <property type="protein sequence ID" value="MEI4771867.1"/>
    <property type="molecule type" value="Genomic_DNA"/>
</dbReference>
<dbReference type="PANTHER" id="PTHR43798">
    <property type="entry name" value="MONOACYLGLYCEROL LIPASE"/>
    <property type="match status" value="1"/>
</dbReference>
<keyword evidence="1 3" id="KW-0378">Hydrolase</keyword>
<keyword evidence="4" id="KW-1185">Reference proteome</keyword>
<dbReference type="GO" id="GO:0016787">
    <property type="term" value="F:hydrolase activity"/>
    <property type="evidence" value="ECO:0007669"/>
    <property type="project" value="UniProtKB-KW"/>
</dbReference>
<accession>A0ABU8FCA9</accession>
<feature type="domain" description="AB hydrolase-1" evidence="2">
    <location>
        <begin position="25"/>
        <end position="268"/>
    </location>
</feature>
<dbReference type="RefSeq" id="WP_336499415.1">
    <property type="nucleotide sequence ID" value="NZ_JBAWSY010000030.1"/>
</dbReference>
<proteinExistence type="predicted"/>
<dbReference type="PANTHER" id="PTHR43798:SF31">
    <property type="entry name" value="AB HYDROLASE SUPERFAMILY PROTEIN YCLE"/>
    <property type="match status" value="1"/>
</dbReference>
<evidence type="ECO:0000313" key="4">
    <source>
        <dbReference type="Proteomes" id="UP001364890"/>
    </source>
</evidence>
<reference evidence="3 4" key="1">
    <citation type="submission" date="2024-01" db="EMBL/GenBank/DDBJ databases">
        <title>Seven novel Bacillus-like species.</title>
        <authorList>
            <person name="Liu G."/>
        </authorList>
    </citation>
    <scope>NUCLEOTIDE SEQUENCE [LARGE SCALE GENOMIC DNA]</scope>
    <source>
        <strain evidence="3 4">FJAT-51614</strain>
    </source>
</reference>
<dbReference type="InterPro" id="IPR029058">
    <property type="entry name" value="AB_hydrolase_fold"/>
</dbReference>
<protein>
    <submittedName>
        <fullName evidence="3">Alpha/beta hydrolase</fullName>
    </submittedName>
</protein>
<gene>
    <name evidence="3" type="ORF">WAX74_19885</name>
</gene>
<evidence type="ECO:0000313" key="3">
    <source>
        <dbReference type="EMBL" id="MEI4771867.1"/>
    </source>
</evidence>
<dbReference type="Proteomes" id="UP001364890">
    <property type="component" value="Unassembled WGS sequence"/>
</dbReference>
<dbReference type="Gene3D" id="3.40.50.1820">
    <property type="entry name" value="alpha/beta hydrolase"/>
    <property type="match status" value="1"/>
</dbReference>
<sequence>MRNYNLIINGSKVNYYEFGNKNNQIIICFHGLAGNCLYSFSEIAVLLEKDFHLIIIDSPGHGKTSSFDKENDYLFSALAMWYQQVIQRITPKPFYILGHSWGADLAIHFTKHNPSAVLGVIMLDGGYTFPQNQPEMNFNYAIAGWNDYMDRSVFTDQESIFEEYKLYTKNWDKNREGYVLSLFKKKDNRFELVTSKFTVLSIIKAFFEESFIEAYPFIKVPLLLIHATSPKNLDDARAIGISQLNNNLNDVTVISMKGGGHMLQWDEPERTAKEVKEWIMKKSGN</sequence>
<dbReference type="InterPro" id="IPR050266">
    <property type="entry name" value="AB_hydrolase_sf"/>
</dbReference>
<comment type="caution">
    <text evidence="3">The sequence shown here is derived from an EMBL/GenBank/DDBJ whole genome shotgun (WGS) entry which is preliminary data.</text>
</comment>
<evidence type="ECO:0000256" key="1">
    <source>
        <dbReference type="ARBA" id="ARBA00022801"/>
    </source>
</evidence>
<dbReference type="InterPro" id="IPR000073">
    <property type="entry name" value="AB_hydrolase_1"/>
</dbReference>
<dbReference type="SUPFAM" id="SSF53474">
    <property type="entry name" value="alpha/beta-Hydrolases"/>
    <property type="match status" value="1"/>
</dbReference>
<organism evidence="3 4">
    <name type="scientific">Psychrobacillus mangrovi</name>
    <dbReference type="NCBI Taxonomy" id="3117745"/>
    <lineage>
        <taxon>Bacteria</taxon>
        <taxon>Bacillati</taxon>
        <taxon>Bacillota</taxon>
        <taxon>Bacilli</taxon>
        <taxon>Bacillales</taxon>
        <taxon>Bacillaceae</taxon>
        <taxon>Psychrobacillus</taxon>
    </lineage>
</organism>
<evidence type="ECO:0000259" key="2">
    <source>
        <dbReference type="Pfam" id="PF00561"/>
    </source>
</evidence>
<name>A0ABU8FCA9_9BACI</name>